<dbReference type="KEGG" id="vg:10328738"/>
<dbReference type="InterPro" id="IPR055864">
    <property type="entry name" value="DUF7441"/>
</dbReference>
<gene>
    <name evidence="2" type="ORF">SSSM7_169</name>
</gene>
<evidence type="ECO:0000313" key="2">
    <source>
        <dbReference type="EMBL" id="ADO98235.1"/>
    </source>
</evidence>
<dbReference type="EMBL" id="GU071098">
    <property type="protein sequence ID" value="ADO98235.1"/>
    <property type="molecule type" value="Genomic_DNA"/>
</dbReference>
<protein>
    <recommendedName>
        <fullName evidence="1">DUF7441 domain-containing protein</fullName>
    </recommendedName>
</protein>
<evidence type="ECO:0000313" key="3">
    <source>
        <dbReference type="Proteomes" id="UP000006527"/>
    </source>
</evidence>
<dbReference type="Proteomes" id="UP000006527">
    <property type="component" value="Segment"/>
</dbReference>
<dbReference type="OrthoDB" id="28815at10239"/>
<keyword evidence="3" id="KW-1185">Reference proteome</keyword>
<sequence>MTQLIEKDDPRYFSQTSNKSYDRHHYKIVYKDRSIVLESWDEVQEWWWNNCHQPQFDAVVHVIDIPKTKKKSKGFI</sequence>
<dbReference type="Pfam" id="PF24225">
    <property type="entry name" value="DUF7441"/>
    <property type="match status" value="1"/>
</dbReference>
<accession>E3SL87</accession>
<dbReference type="GeneID" id="10328738"/>
<dbReference type="RefSeq" id="YP_004324222.1">
    <property type="nucleotide sequence ID" value="NC_015287.1"/>
</dbReference>
<evidence type="ECO:0000259" key="1">
    <source>
        <dbReference type="Pfam" id="PF24225"/>
    </source>
</evidence>
<proteinExistence type="predicted"/>
<name>E3SL87_9CAUD</name>
<reference evidence="2 3" key="1">
    <citation type="journal article" date="2010" name="Environ. Microbiol.">
        <title>Genomic analysis of oceanic cyanobacterial myoviruses compared with T4-like myoviruses from diverse hosts and environments.</title>
        <authorList>
            <person name="Sullivan M.B."/>
            <person name="Huang K.H."/>
            <person name="Ignacio-Espinoza J.C."/>
            <person name="Berlin A.M."/>
            <person name="Kelly L."/>
            <person name="Weigele P.R."/>
            <person name="DeFrancesco A.S."/>
            <person name="Kern S.E."/>
            <person name="Thompson L.R."/>
            <person name="Young S."/>
            <person name="Yandava C."/>
            <person name="Fu R."/>
            <person name="Krastins B."/>
            <person name="Chase M."/>
            <person name="Sarracino D."/>
            <person name="Osburne M.S."/>
            <person name="Henn M.R."/>
            <person name="Chisholm S.W."/>
        </authorList>
    </citation>
    <scope>NUCLEOTIDE SEQUENCE [LARGE SCALE GENOMIC DNA]</scope>
    <source>
        <strain evidence="2">8109-3</strain>
    </source>
</reference>
<organism evidence="2 3">
    <name type="scientific">Synechococcus phage S-SSM7</name>
    <dbReference type="NCBI Taxonomy" id="445686"/>
    <lineage>
        <taxon>Viruses</taxon>
        <taxon>Duplodnaviria</taxon>
        <taxon>Heunggongvirae</taxon>
        <taxon>Uroviricota</taxon>
        <taxon>Caudoviricetes</taxon>
        <taxon>Pantevenvirales</taxon>
        <taxon>Kyanoviridae</taxon>
        <taxon>Lipsvirus</taxon>
        <taxon>Lipsvirus ssm7</taxon>
    </lineage>
</organism>
<feature type="domain" description="DUF7441" evidence="1">
    <location>
        <begin position="5"/>
        <end position="75"/>
    </location>
</feature>